<dbReference type="RefSeq" id="WP_274687125.1">
    <property type="nucleotide sequence ID" value="NZ_JAPMOU010000002.1"/>
</dbReference>
<evidence type="ECO:0000313" key="2">
    <source>
        <dbReference type="EMBL" id="MDE1460753.1"/>
    </source>
</evidence>
<evidence type="ECO:0000313" key="3">
    <source>
        <dbReference type="Proteomes" id="UP001528823"/>
    </source>
</evidence>
<organism evidence="2 3">
    <name type="scientific">Spartinivicinus poritis</name>
    <dbReference type="NCBI Taxonomy" id="2994640"/>
    <lineage>
        <taxon>Bacteria</taxon>
        <taxon>Pseudomonadati</taxon>
        <taxon>Pseudomonadota</taxon>
        <taxon>Gammaproteobacteria</taxon>
        <taxon>Oceanospirillales</taxon>
        <taxon>Zooshikellaceae</taxon>
        <taxon>Spartinivicinus</taxon>
    </lineage>
</organism>
<keyword evidence="1" id="KW-0812">Transmembrane</keyword>
<evidence type="ECO:0008006" key="4">
    <source>
        <dbReference type="Google" id="ProtNLM"/>
    </source>
</evidence>
<proteinExistence type="predicted"/>
<dbReference type="EMBL" id="JAPMOU010000002">
    <property type="protein sequence ID" value="MDE1460753.1"/>
    <property type="molecule type" value="Genomic_DNA"/>
</dbReference>
<comment type="caution">
    <text evidence="2">The sequence shown here is derived from an EMBL/GenBank/DDBJ whole genome shotgun (WGS) entry which is preliminary data.</text>
</comment>
<evidence type="ECO:0000256" key="1">
    <source>
        <dbReference type="SAM" id="Phobius"/>
    </source>
</evidence>
<name>A0ABT5U5K4_9GAMM</name>
<dbReference type="InterPro" id="IPR011990">
    <property type="entry name" value="TPR-like_helical_dom_sf"/>
</dbReference>
<keyword evidence="1" id="KW-0472">Membrane</keyword>
<sequence>MESSTLLMSQLTGEWGTIKWLLVTLIFLWLASATVLAMLVIKAKRWLVHIDAVQKRKLFREQADEFLEQNKLDQLQKISEQRVENYPNDTWCHWYLALAFYHKGRWHDAKRTFQTILQLNPSWRETVNPYVEDLMTKISNSRPGLVK</sequence>
<dbReference type="Proteomes" id="UP001528823">
    <property type="component" value="Unassembled WGS sequence"/>
</dbReference>
<dbReference type="Gene3D" id="1.25.40.10">
    <property type="entry name" value="Tetratricopeptide repeat domain"/>
    <property type="match status" value="1"/>
</dbReference>
<feature type="transmembrane region" description="Helical" evidence="1">
    <location>
        <begin position="20"/>
        <end position="41"/>
    </location>
</feature>
<dbReference type="SUPFAM" id="SSF48452">
    <property type="entry name" value="TPR-like"/>
    <property type="match status" value="1"/>
</dbReference>
<accession>A0ABT5U5K4</accession>
<reference evidence="2 3" key="1">
    <citation type="submission" date="2022-11" db="EMBL/GenBank/DDBJ databases">
        <title>Spartinivicinus poritis sp. nov., isolated from scleractinian coral Porites lutea.</title>
        <authorList>
            <person name="Zhang G."/>
            <person name="Cai L."/>
            <person name="Wei Q."/>
        </authorList>
    </citation>
    <scope>NUCLEOTIDE SEQUENCE [LARGE SCALE GENOMIC DNA]</scope>
    <source>
        <strain evidence="2 3">A2-2</strain>
    </source>
</reference>
<keyword evidence="1" id="KW-1133">Transmembrane helix</keyword>
<gene>
    <name evidence="2" type="ORF">ORQ98_02110</name>
</gene>
<keyword evidence="3" id="KW-1185">Reference proteome</keyword>
<protein>
    <recommendedName>
        <fullName evidence="4">Tetratricopeptide repeat protein</fullName>
    </recommendedName>
</protein>